<name>A0AAU2GX85_9ACTN</name>
<organism evidence="2">
    <name type="scientific">Streptomyces sp. NBC_00060</name>
    <dbReference type="NCBI Taxonomy" id="2975636"/>
    <lineage>
        <taxon>Bacteria</taxon>
        <taxon>Bacillati</taxon>
        <taxon>Actinomycetota</taxon>
        <taxon>Actinomycetes</taxon>
        <taxon>Kitasatosporales</taxon>
        <taxon>Streptomycetaceae</taxon>
        <taxon>Streptomyces</taxon>
    </lineage>
</organism>
<sequence>MTSLIRKLIMAGSATVLAVIVGVPALASAASSSVPAATSGVTDLPPIGVEDFAYPGATGIEAEKKITLIKGDGHIVLADSCDGSPQQIKVWTRNNDGKDVCFRAIGKSGYLTMKIAEVWAVETGDHPVTADLTADGGKTHQSVDVGPGRFKAVGEASGSQPAALLELRVTG</sequence>
<accession>A0AAU2GX85</accession>
<dbReference type="AlphaFoldDB" id="A0AAU2GX85"/>
<feature type="signal peptide" evidence="1">
    <location>
        <begin position="1"/>
        <end position="29"/>
    </location>
</feature>
<keyword evidence="1" id="KW-0732">Signal</keyword>
<reference evidence="2" key="1">
    <citation type="submission" date="2022-10" db="EMBL/GenBank/DDBJ databases">
        <title>The complete genomes of actinobacterial strains from the NBC collection.</title>
        <authorList>
            <person name="Joergensen T.S."/>
            <person name="Alvarez Arevalo M."/>
            <person name="Sterndorff E.B."/>
            <person name="Faurdal D."/>
            <person name="Vuksanovic O."/>
            <person name="Mourched A.-S."/>
            <person name="Charusanti P."/>
            <person name="Shaw S."/>
            <person name="Blin K."/>
            <person name="Weber T."/>
        </authorList>
    </citation>
    <scope>NUCLEOTIDE SEQUENCE</scope>
    <source>
        <strain evidence="2">NBC_00060</strain>
    </source>
</reference>
<protein>
    <recommendedName>
        <fullName evidence="3">Secreted protein</fullName>
    </recommendedName>
</protein>
<proteinExistence type="predicted"/>
<feature type="chain" id="PRO_5043737595" description="Secreted protein" evidence="1">
    <location>
        <begin position="30"/>
        <end position="171"/>
    </location>
</feature>
<gene>
    <name evidence="2" type="ORF">OHV25_09415</name>
</gene>
<evidence type="ECO:0008006" key="3">
    <source>
        <dbReference type="Google" id="ProtNLM"/>
    </source>
</evidence>
<evidence type="ECO:0000256" key="1">
    <source>
        <dbReference type="SAM" id="SignalP"/>
    </source>
</evidence>
<evidence type="ECO:0000313" key="2">
    <source>
        <dbReference type="EMBL" id="WTU39779.1"/>
    </source>
</evidence>
<dbReference type="EMBL" id="CP108253">
    <property type="protein sequence ID" value="WTU39779.1"/>
    <property type="molecule type" value="Genomic_DNA"/>
</dbReference>